<dbReference type="Proteomes" id="UP000177026">
    <property type="component" value="Unassembled WGS sequence"/>
</dbReference>
<organism evidence="1 2">
    <name type="scientific">Candidatus Roizmanbacteria bacterium RIFCSPHIGHO2_01_FULL_39_8</name>
    <dbReference type="NCBI Taxonomy" id="1802033"/>
    <lineage>
        <taxon>Bacteria</taxon>
        <taxon>Candidatus Roizmaniibacteriota</taxon>
    </lineage>
</organism>
<accession>A0A1F7GSV8</accession>
<evidence type="ECO:0000313" key="2">
    <source>
        <dbReference type="Proteomes" id="UP000177026"/>
    </source>
</evidence>
<protein>
    <submittedName>
        <fullName evidence="1">Uncharacterized protein</fullName>
    </submittedName>
</protein>
<proteinExistence type="predicted"/>
<name>A0A1F7GSV8_9BACT</name>
<comment type="caution">
    <text evidence="1">The sequence shown here is derived from an EMBL/GenBank/DDBJ whole genome shotgun (WGS) entry which is preliminary data.</text>
</comment>
<evidence type="ECO:0000313" key="1">
    <source>
        <dbReference type="EMBL" id="OGK22077.1"/>
    </source>
</evidence>
<reference evidence="1 2" key="1">
    <citation type="journal article" date="2016" name="Nat. Commun.">
        <title>Thousands of microbial genomes shed light on interconnected biogeochemical processes in an aquifer system.</title>
        <authorList>
            <person name="Anantharaman K."/>
            <person name="Brown C.T."/>
            <person name="Hug L.A."/>
            <person name="Sharon I."/>
            <person name="Castelle C.J."/>
            <person name="Probst A.J."/>
            <person name="Thomas B.C."/>
            <person name="Singh A."/>
            <person name="Wilkins M.J."/>
            <person name="Karaoz U."/>
            <person name="Brodie E.L."/>
            <person name="Williams K.H."/>
            <person name="Hubbard S.S."/>
            <person name="Banfield J.F."/>
        </authorList>
    </citation>
    <scope>NUCLEOTIDE SEQUENCE [LARGE SCALE GENOMIC DNA]</scope>
</reference>
<dbReference type="EMBL" id="MFZI01000009">
    <property type="protein sequence ID" value="OGK22077.1"/>
    <property type="molecule type" value="Genomic_DNA"/>
</dbReference>
<dbReference type="AlphaFoldDB" id="A0A1F7GSV8"/>
<sequence>MKSKKSNDKSLPPEVTWEEIEKGLSQGKWDYLHNMMSQSMFKQVLDEKDESKAVAKVLKALRKTDQPNANLAYAEKMLGWMRKYAKMILKKK</sequence>
<gene>
    <name evidence="1" type="ORF">A2866_05880</name>
</gene>